<reference evidence="3" key="1">
    <citation type="journal article" date="2019" name="Int. J. Syst. Evol. Microbiol.">
        <title>The Global Catalogue of Microorganisms (GCM) 10K type strain sequencing project: providing services to taxonomists for standard genome sequencing and annotation.</title>
        <authorList>
            <consortium name="The Broad Institute Genomics Platform"/>
            <consortium name="The Broad Institute Genome Sequencing Center for Infectious Disease"/>
            <person name="Wu L."/>
            <person name="Ma J."/>
        </authorList>
    </citation>
    <scope>NUCLEOTIDE SEQUENCE [LARGE SCALE GENOMIC DNA]</scope>
    <source>
        <strain evidence="3">CCUG 39970</strain>
    </source>
</reference>
<gene>
    <name evidence="2" type="ORF">ACFO0P_15185</name>
</gene>
<evidence type="ECO:0000313" key="2">
    <source>
        <dbReference type="EMBL" id="MFC4455122.1"/>
    </source>
</evidence>
<dbReference type="InterPro" id="IPR005149">
    <property type="entry name" value="Tscrpt_reg_PadR_N"/>
</dbReference>
<protein>
    <submittedName>
        <fullName evidence="2">PadR family transcriptional regulator</fullName>
    </submittedName>
</protein>
<feature type="domain" description="Transcription regulator PadR N-terminal" evidence="1">
    <location>
        <begin position="15"/>
        <end position="89"/>
    </location>
</feature>
<dbReference type="PANTHER" id="PTHR33169">
    <property type="entry name" value="PADR-FAMILY TRANSCRIPTIONAL REGULATOR"/>
    <property type="match status" value="1"/>
</dbReference>
<name>A0ABV8YAY4_9DEIO</name>
<comment type="caution">
    <text evidence="2">The sequence shown here is derived from an EMBL/GenBank/DDBJ whole genome shotgun (WGS) entry which is preliminary data.</text>
</comment>
<sequence length="110" mass="12419">MPDANMLRGNLDLILLMILEDGPKYGLEIINDAQHRTSGYFDFKEGSVYPALHRLMKEGWLRADFQPSPRGGMPARYYALTPEGHTALAQKREAFSRFTDAVFSLGRRSG</sequence>
<evidence type="ECO:0000259" key="1">
    <source>
        <dbReference type="Pfam" id="PF03551"/>
    </source>
</evidence>
<dbReference type="EMBL" id="JBHSEG010000008">
    <property type="protein sequence ID" value="MFC4455122.1"/>
    <property type="molecule type" value="Genomic_DNA"/>
</dbReference>
<evidence type="ECO:0000313" key="3">
    <source>
        <dbReference type="Proteomes" id="UP001595939"/>
    </source>
</evidence>
<accession>A0ABV8YAY4</accession>
<dbReference type="InterPro" id="IPR036388">
    <property type="entry name" value="WH-like_DNA-bd_sf"/>
</dbReference>
<proteinExistence type="predicted"/>
<dbReference type="InterPro" id="IPR036390">
    <property type="entry name" value="WH_DNA-bd_sf"/>
</dbReference>
<dbReference type="PANTHER" id="PTHR33169:SF14">
    <property type="entry name" value="TRANSCRIPTIONAL REGULATOR RV3488"/>
    <property type="match status" value="1"/>
</dbReference>
<dbReference type="SUPFAM" id="SSF46785">
    <property type="entry name" value="Winged helix' DNA-binding domain"/>
    <property type="match status" value="1"/>
</dbReference>
<keyword evidence="3" id="KW-1185">Reference proteome</keyword>
<dbReference type="Proteomes" id="UP001595939">
    <property type="component" value="Unassembled WGS sequence"/>
</dbReference>
<dbReference type="RefSeq" id="WP_380129840.1">
    <property type="nucleotide sequence ID" value="NZ_JBHSEG010000008.1"/>
</dbReference>
<dbReference type="Gene3D" id="1.10.10.10">
    <property type="entry name" value="Winged helix-like DNA-binding domain superfamily/Winged helix DNA-binding domain"/>
    <property type="match status" value="1"/>
</dbReference>
<dbReference type="Pfam" id="PF03551">
    <property type="entry name" value="PadR"/>
    <property type="match status" value="1"/>
</dbReference>
<dbReference type="InterPro" id="IPR052509">
    <property type="entry name" value="Metal_resp_DNA-bind_regulator"/>
</dbReference>
<organism evidence="2 3">
    <name type="scientific">Deinococcus sonorensis</name>
    <dbReference type="NCBI Taxonomy" id="309891"/>
    <lineage>
        <taxon>Bacteria</taxon>
        <taxon>Thermotogati</taxon>
        <taxon>Deinococcota</taxon>
        <taxon>Deinococci</taxon>
        <taxon>Deinococcales</taxon>
        <taxon>Deinococcaceae</taxon>
        <taxon>Deinococcus</taxon>
    </lineage>
</organism>